<name>A0A240UJU6_9BURK</name>
<dbReference type="Proteomes" id="UP000194440">
    <property type="component" value="Plasmid pACP4.2"/>
</dbReference>
<evidence type="ECO:0000313" key="2">
    <source>
        <dbReference type="Proteomes" id="UP000194440"/>
    </source>
</evidence>
<dbReference type="OrthoDB" id="483160at2"/>
<dbReference type="PIRSF" id="PIRSF015736">
    <property type="entry name" value="MI"/>
    <property type="match status" value="1"/>
</dbReference>
<gene>
    <name evidence="1" type="ORF">CBP36_20305</name>
</gene>
<dbReference type="EMBL" id="CP021368">
    <property type="protein sequence ID" value="ART61322.1"/>
    <property type="molecule type" value="Genomic_DNA"/>
</dbReference>
<evidence type="ECO:0008006" key="3">
    <source>
        <dbReference type="Google" id="ProtNLM"/>
    </source>
</evidence>
<keyword evidence="2" id="KW-1185">Reference proteome</keyword>
<dbReference type="RefSeq" id="WP_086929068.1">
    <property type="nucleotide sequence ID" value="NZ_CP021364.1"/>
</dbReference>
<dbReference type="AlphaFoldDB" id="A0A240UJU6"/>
<accession>A0A240UJU6</accession>
<protein>
    <recommendedName>
        <fullName evidence="3">Asp/Glu racemase</fullName>
    </recommendedName>
</protein>
<keyword evidence="1" id="KW-0614">Plasmid</keyword>
<organism evidence="1 2">
    <name type="scientific">Acidovorax carolinensis</name>
    <dbReference type="NCBI Taxonomy" id="553814"/>
    <lineage>
        <taxon>Bacteria</taxon>
        <taxon>Pseudomonadati</taxon>
        <taxon>Pseudomonadota</taxon>
        <taxon>Betaproteobacteria</taxon>
        <taxon>Burkholderiales</taxon>
        <taxon>Comamonadaceae</taxon>
        <taxon>Acidovorax</taxon>
    </lineage>
</organism>
<dbReference type="InterPro" id="IPR026286">
    <property type="entry name" value="MaiA/AMDase"/>
</dbReference>
<dbReference type="Pfam" id="PF17645">
    <property type="entry name" value="Amdase"/>
    <property type="match status" value="1"/>
</dbReference>
<sequence length="245" mass="25681">MTAPALDYGSAGRIGVLLPSVNQAAEPQLRAMLRADIGIAVTRLKLVDSSEASLLGMARDVEPAAELLADAGVGIVVFHCTAVSTYSTELEASILARIRSATGLPCVATSQALVAALQALSARRVVLLSPYTAAVNEREAAYFAQHGFEILGNAGMDCRTGREMMAIAPQAWHAFATRHAHALADAYVLSCTTVRTAETIENLERSLGRPVVTSNTAVAWYCMRKLGVAAGVPGYGRLLARAGAA</sequence>
<dbReference type="KEGG" id="acip:CBP36_20305"/>
<reference evidence="1" key="1">
    <citation type="submission" date="2017-05" db="EMBL/GenBank/DDBJ databases">
        <title>Polyphasic characterization of four soil-derived phenanthrene-degrading Acidovorax strains and proposal of Acidovorax phenanthrenivorans sp. nov.</title>
        <authorList>
            <person name="Singleton D."/>
            <person name="Lee J."/>
            <person name="Dickey A.N."/>
            <person name="Stroud A."/>
            <person name="Scholl E.H."/>
            <person name="Wright F.A."/>
            <person name="Aitken M.D."/>
        </authorList>
    </citation>
    <scope>NUCLEOTIDE SEQUENCE</scope>
    <source>
        <strain evidence="1">P4</strain>
        <plasmid evidence="1">pACP4.2</plasmid>
    </source>
</reference>
<proteinExistence type="predicted"/>
<dbReference type="PANTHER" id="PTHR40267:SF1">
    <property type="entry name" value="BLR3294 PROTEIN"/>
    <property type="match status" value="1"/>
</dbReference>
<dbReference type="Gene3D" id="3.40.50.12500">
    <property type="match status" value="1"/>
</dbReference>
<dbReference type="KEGG" id="acis:CBP35_20380"/>
<dbReference type="InterPro" id="IPR053714">
    <property type="entry name" value="Iso_Racemase_Enz_sf"/>
</dbReference>
<evidence type="ECO:0000313" key="1">
    <source>
        <dbReference type="EMBL" id="ART61322.1"/>
    </source>
</evidence>
<geneLocation type="plasmid" evidence="1 2">
    <name>pACP4.2</name>
</geneLocation>
<dbReference type="PANTHER" id="PTHR40267">
    <property type="entry name" value="BLR3294 PROTEIN"/>
    <property type="match status" value="1"/>
</dbReference>